<reference evidence="1 2" key="1">
    <citation type="submission" date="2019-03" db="EMBL/GenBank/DDBJ databases">
        <title>Genomic Encyclopedia of Type Strains, Phase IV (KMG-IV): sequencing the most valuable type-strain genomes for metagenomic binning, comparative biology and taxonomic classification.</title>
        <authorList>
            <person name="Goeker M."/>
        </authorList>
    </citation>
    <scope>NUCLEOTIDE SEQUENCE [LARGE SCALE GENOMIC DNA]</scope>
    <source>
        <strain evidence="1 2">DSM 102852</strain>
    </source>
</reference>
<dbReference type="AlphaFoldDB" id="A0A4V3DK69"/>
<dbReference type="RefSeq" id="WP_162845114.1">
    <property type="nucleotide sequence ID" value="NZ_SNZE01000002.1"/>
</dbReference>
<dbReference type="EMBL" id="SNZE01000002">
    <property type="protein sequence ID" value="TDR32767.1"/>
    <property type="molecule type" value="Genomic_DNA"/>
</dbReference>
<name>A0A4V3DK69_9BURK</name>
<sequence>MGKASIEFPIVIGHTSHSFDPHFQNTLQSKNMIKRLTSLCIAIALTACQNVPSSQVSTKACTGQSSTAQAICLDPNWVLDAVVDGNDEKSKVMVVLTIDGIKALKAKADAMGNTPIALQVGFYTFESYNSQSLTSGFLVLKPFHNREEASYIVEELTHK</sequence>
<proteinExistence type="predicted"/>
<comment type="caution">
    <text evidence="1">The sequence shown here is derived from an EMBL/GenBank/DDBJ whole genome shotgun (WGS) entry which is preliminary data.</text>
</comment>
<organism evidence="1 2">
    <name type="scientific">Hydromonas duriensis</name>
    <dbReference type="NCBI Taxonomy" id="1527608"/>
    <lineage>
        <taxon>Bacteria</taxon>
        <taxon>Pseudomonadati</taxon>
        <taxon>Pseudomonadota</taxon>
        <taxon>Betaproteobacteria</taxon>
        <taxon>Burkholderiales</taxon>
        <taxon>Burkholderiaceae</taxon>
        <taxon>Hydromonas</taxon>
    </lineage>
</organism>
<accession>A0A4V3DK69</accession>
<evidence type="ECO:0000313" key="1">
    <source>
        <dbReference type="EMBL" id="TDR32767.1"/>
    </source>
</evidence>
<dbReference type="Proteomes" id="UP000294480">
    <property type="component" value="Unassembled WGS sequence"/>
</dbReference>
<evidence type="ECO:0000313" key="2">
    <source>
        <dbReference type="Proteomes" id="UP000294480"/>
    </source>
</evidence>
<gene>
    <name evidence="1" type="ORF">DFR44_10263</name>
</gene>
<keyword evidence="2" id="KW-1185">Reference proteome</keyword>
<protein>
    <submittedName>
        <fullName evidence="1">Uncharacterized protein</fullName>
    </submittedName>
</protein>